<gene>
    <name evidence="1" type="ORF">S06H3_11508</name>
</gene>
<proteinExistence type="predicted"/>
<dbReference type="AlphaFoldDB" id="X1MEH6"/>
<name>X1MEH6_9ZZZZ</name>
<sequence>MKTETIAQASEKTDKGKRVKVQIYTPTHICAGYVYCPGQRRLLDVLNGVLAGELRVSDEFLPVSEAEMRSPDGTEATVQSVHINKANILFVREIEDGQSRGLGGRVGHKPYPYV</sequence>
<comment type="caution">
    <text evidence="1">The sequence shown here is derived from an EMBL/GenBank/DDBJ whole genome shotgun (WGS) entry which is preliminary data.</text>
</comment>
<accession>X1MEH6</accession>
<protein>
    <submittedName>
        <fullName evidence="1">Uncharacterized protein</fullName>
    </submittedName>
</protein>
<dbReference type="EMBL" id="BARV01005600">
    <property type="protein sequence ID" value="GAI16466.1"/>
    <property type="molecule type" value="Genomic_DNA"/>
</dbReference>
<evidence type="ECO:0000313" key="1">
    <source>
        <dbReference type="EMBL" id="GAI16466.1"/>
    </source>
</evidence>
<organism evidence="1">
    <name type="scientific">marine sediment metagenome</name>
    <dbReference type="NCBI Taxonomy" id="412755"/>
    <lineage>
        <taxon>unclassified sequences</taxon>
        <taxon>metagenomes</taxon>
        <taxon>ecological metagenomes</taxon>
    </lineage>
</organism>
<feature type="non-terminal residue" evidence="1">
    <location>
        <position position="114"/>
    </location>
</feature>
<reference evidence="1" key="1">
    <citation type="journal article" date="2014" name="Front. Microbiol.">
        <title>High frequency of phylogenetically diverse reductive dehalogenase-homologous genes in deep subseafloor sedimentary metagenomes.</title>
        <authorList>
            <person name="Kawai M."/>
            <person name="Futagami T."/>
            <person name="Toyoda A."/>
            <person name="Takaki Y."/>
            <person name="Nishi S."/>
            <person name="Hori S."/>
            <person name="Arai W."/>
            <person name="Tsubouchi T."/>
            <person name="Morono Y."/>
            <person name="Uchiyama I."/>
            <person name="Ito T."/>
            <person name="Fujiyama A."/>
            <person name="Inagaki F."/>
            <person name="Takami H."/>
        </authorList>
    </citation>
    <scope>NUCLEOTIDE SEQUENCE</scope>
    <source>
        <strain evidence="1">Expedition CK06-06</strain>
    </source>
</reference>